<evidence type="ECO:0000256" key="2">
    <source>
        <dbReference type="SAM" id="MobiDB-lite"/>
    </source>
</evidence>
<name>A0A7W7CIH0_9PSEU</name>
<evidence type="ECO:0000313" key="4">
    <source>
        <dbReference type="Proteomes" id="UP000533598"/>
    </source>
</evidence>
<keyword evidence="1" id="KW-0175">Coiled coil</keyword>
<sequence>MNTVPDPPATFRHNPECVGCRDYALVLNREVLARRAFYEAAVSHADALAAFRHGVIGYLKSRHPLRTERLKKDGFPLGPKTTESTLLAAMAQWDQMRDGELRHSAERAVQDELTALRARNAALEADLAKHTEQRNADQAVYLDRLHHYEEQVQKLTGQLSECANDRRELSRGAVRLADHITSGGGALPTLFRRPDWYRRWVETGVAKPPKKSTPDTPVPKPKPAPALTGSRWPEVSRSYQKRWGETVLRDLWSGSLWTRSQLDRDGMTAERTCLVDKLAEHNLVTLHDPGHAEVLTVTDELGAFATEVGARLGSRRPSIAQRALDAMNQANDDLRQAVLRVLAHAGRDHHLRIHPGRPDQVPLLSSRPLTGPRLPARWLLPWLADHPELMQDLLARARAKDEQSSLVVAVHRRDDGADDALWGPLVKSAGYDPAEVKRIWLPPNG</sequence>
<dbReference type="AlphaFoldDB" id="A0A7W7CIH0"/>
<dbReference type="RefSeq" id="WP_185008689.1">
    <property type="nucleotide sequence ID" value="NZ_BAAAUI010000082.1"/>
</dbReference>
<reference evidence="3 4" key="1">
    <citation type="submission" date="2020-08" db="EMBL/GenBank/DDBJ databases">
        <title>Sequencing the genomes of 1000 actinobacteria strains.</title>
        <authorList>
            <person name="Klenk H.-P."/>
        </authorList>
    </citation>
    <scope>NUCLEOTIDE SEQUENCE [LARGE SCALE GENOMIC DNA]</scope>
    <source>
        <strain evidence="3 4">DSM 44230</strain>
    </source>
</reference>
<evidence type="ECO:0000256" key="1">
    <source>
        <dbReference type="SAM" id="Coils"/>
    </source>
</evidence>
<accession>A0A7W7CIH0</accession>
<dbReference type="EMBL" id="JACHMH010000001">
    <property type="protein sequence ID" value="MBB4681824.1"/>
    <property type="molecule type" value="Genomic_DNA"/>
</dbReference>
<dbReference type="Proteomes" id="UP000533598">
    <property type="component" value="Unassembled WGS sequence"/>
</dbReference>
<protein>
    <submittedName>
        <fullName evidence="3">Uncharacterized protein</fullName>
    </submittedName>
</protein>
<proteinExistence type="predicted"/>
<feature type="region of interest" description="Disordered" evidence="2">
    <location>
        <begin position="205"/>
        <end position="232"/>
    </location>
</feature>
<feature type="coiled-coil region" evidence="1">
    <location>
        <begin position="106"/>
        <end position="165"/>
    </location>
</feature>
<evidence type="ECO:0000313" key="3">
    <source>
        <dbReference type="EMBL" id="MBB4681824.1"/>
    </source>
</evidence>
<keyword evidence="4" id="KW-1185">Reference proteome</keyword>
<gene>
    <name evidence="3" type="ORF">HNR67_007942</name>
</gene>
<organism evidence="3 4">
    <name type="scientific">Crossiella cryophila</name>
    <dbReference type="NCBI Taxonomy" id="43355"/>
    <lineage>
        <taxon>Bacteria</taxon>
        <taxon>Bacillati</taxon>
        <taxon>Actinomycetota</taxon>
        <taxon>Actinomycetes</taxon>
        <taxon>Pseudonocardiales</taxon>
        <taxon>Pseudonocardiaceae</taxon>
        <taxon>Crossiella</taxon>
    </lineage>
</organism>
<comment type="caution">
    <text evidence="3">The sequence shown here is derived from an EMBL/GenBank/DDBJ whole genome shotgun (WGS) entry which is preliminary data.</text>
</comment>